<dbReference type="Proteomes" id="UP000693970">
    <property type="component" value="Unassembled WGS sequence"/>
</dbReference>
<evidence type="ECO:0000313" key="7">
    <source>
        <dbReference type="Proteomes" id="UP000693970"/>
    </source>
</evidence>
<dbReference type="EMBL" id="JAGRRH010000025">
    <property type="protein sequence ID" value="KAG7341888.1"/>
    <property type="molecule type" value="Genomic_DNA"/>
</dbReference>
<sequence length="439" mass="49348">MSTTSNLPTASETAPNSKRPMSFYQRKLPVETCVAFASKQGKRIFRSALENNGLKSFYNVIEQHHTQTEPAFCGISTLVLVLNALAVDPGQHWKGPWRWYEEKMLNCCVDLEEIKKTGITLKDFQCLAMCQGVSVDLQYSDETSRLEDFRRAVEAACVESESDGDDIEDGDSKNDLQILVVSYDRKVLKQTGSGHFSPVAAYDRASDSILILDTARFKYGAHWVKLPLIYDATKSIDPDTGKSRGFALLSFLQPEQQKDSTQEWVCLEASSSFTQPSSILFRSKMRGNEERRKYKEYLETISGPSGTPLDLIRSYWMSDGHPTKVWSIIEPIRARNEEEKELIAKMRSLLADLKGDLGADLKNCCDSKNHKLCVTVNEALMIVCLASIPEPKRREMVMNVKSTADTIIREELLKEAALIASAIAISDEFESFEDKGFES</sequence>
<dbReference type="GO" id="GO:0016756">
    <property type="term" value="F:glutathione gamma-glutamylcysteinyltransferase activity"/>
    <property type="evidence" value="ECO:0007669"/>
    <property type="project" value="UniProtKB-EC"/>
</dbReference>
<dbReference type="GO" id="GO:0046938">
    <property type="term" value="P:phytochelatin biosynthetic process"/>
    <property type="evidence" value="ECO:0007669"/>
    <property type="project" value="InterPro"/>
</dbReference>
<reference evidence="6" key="2">
    <citation type="submission" date="2021-04" db="EMBL/GenBank/DDBJ databases">
        <authorList>
            <person name="Podell S."/>
        </authorList>
    </citation>
    <scope>NUCLEOTIDE SEQUENCE</scope>
    <source>
        <strain evidence="6">Hildebrandi</strain>
    </source>
</reference>
<protein>
    <recommendedName>
        <fullName evidence="1">glutathione gamma-glutamylcysteinyltransferase</fullName>
        <ecNumber evidence="1">2.3.2.15</ecNumber>
    </recommendedName>
</protein>
<evidence type="ECO:0000259" key="5">
    <source>
        <dbReference type="PROSITE" id="PS51443"/>
    </source>
</evidence>
<dbReference type="InterPro" id="IPR040409">
    <property type="entry name" value="PCS-like"/>
</dbReference>
<evidence type="ECO:0000256" key="1">
    <source>
        <dbReference type="ARBA" id="ARBA00012468"/>
    </source>
</evidence>
<dbReference type="PROSITE" id="PS51443">
    <property type="entry name" value="PCS"/>
    <property type="match status" value="1"/>
</dbReference>
<dbReference type="InterPro" id="IPR007719">
    <property type="entry name" value="PCS_N"/>
</dbReference>
<evidence type="ECO:0000256" key="4">
    <source>
        <dbReference type="ARBA" id="ARBA00022723"/>
    </source>
</evidence>
<comment type="caution">
    <text evidence="6">The sequence shown here is derived from an EMBL/GenBank/DDBJ whole genome shotgun (WGS) entry which is preliminary data.</text>
</comment>
<reference evidence="6" key="1">
    <citation type="journal article" date="2021" name="Sci. Rep.">
        <title>Diploid genomic architecture of Nitzschia inconspicua, an elite biomass production diatom.</title>
        <authorList>
            <person name="Oliver A."/>
            <person name="Podell S."/>
            <person name="Pinowska A."/>
            <person name="Traller J.C."/>
            <person name="Smith S.R."/>
            <person name="McClure R."/>
            <person name="Beliaev A."/>
            <person name="Bohutskyi P."/>
            <person name="Hill E.A."/>
            <person name="Rabines A."/>
            <person name="Zheng H."/>
            <person name="Allen L.Z."/>
            <person name="Kuo A."/>
            <person name="Grigoriev I.V."/>
            <person name="Allen A.E."/>
            <person name="Hazlebeck D."/>
            <person name="Allen E.E."/>
        </authorList>
    </citation>
    <scope>NUCLEOTIDE SEQUENCE</scope>
    <source>
        <strain evidence="6">Hildebrandi</strain>
    </source>
</reference>
<evidence type="ECO:0000313" key="6">
    <source>
        <dbReference type="EMBL" id="KAG7341888.1"/>
    </source>
</evidence>
<keyword evidence="4" id="KW-0479">Metal-binding</keyword>
<dbReference type="Pfam" id="PF05023">
    <property type="entry name" value="Phytochelatin"/>
    <property type="match status" value="1"/>
</dbReference>
<keyword evidence="7" id="KW-1185">Reference proteome</keyword>
<keyword evidence="2" id="KW-0104">Cadmium</keyword>
<evidence type="ECO:0000256" key="3">
    <source>
        <dbReference type="ARBA" id="ARBA00022679"/>
    </source>
</evidence>
<dbReference type="EC" id="2.3.2.15" evidence="1"/>
<keyword evidence="3" id="KW-0808">Transferase</keyword>
<dbReference type="AlphaFoldDB" id="A0A9K3KE24"/>
<organism evidence="6 7">
    <name type="scientific">Nitzschia inconspicua</name>
    <dbReference type="NCBI Taxonomy" id="303405"/>
    <lineage>
        <taxon>Eukaryota</taxon>
        <taxon>Sar</taxon>
        <taxon>Stramenopiles</taxon>
        <taxon>Ochrophyta</taxon>
        <taxon>Bacillariophyta</taxon>
        <taxon>Bacillariophyceae</taxon>
        <taxon>Bacillariophycidae</taxon>
        <taxon>Bacillariales</taxon>
        <taxon>Bacillariaceae</taxon>
        <taxon>Nitzschia</taxon>
    </lineage>
</organism>
<dbReference type="PANTHER" id="PTHR33447">
    <property type="entry name" value="GLUTATHIONE GAMMA-GLUTAMYLCYSTEINYLTRANSFERASE"/>
    <property type="match status" value="1"/>
</dbReference>
<gene>
    <name evidence="6" type="ORF">IV203_006980</name>
</gene>
<evidence type="ECO:0000256" key="2">
    <source>
        <dbReference type="ARBA" id="ARBA00022539"/>
    </source>
</evidence>
<dbReference type="GO" id="GO:0046872">
    <property type="term" value="F:metal ion binding"/>
    <property type="evidence" value="ECO:0007669"/>
    <property type="project" value="UniProtKB-KW"/>
</dbReference>
<dbReference type="FunFam" id="3.90.70.30:FF:000001">
    <property type="entry name" value="Glutathione gamma-glutamylcysteinyltransferase 1"/>
    <property type="match status" value="1"/>
</dbReference>
<feature type="domain" description="Peptidase C83" evidence="5">
    <location>
        <begin position="18"/>
        <end position="254"/>
    </location>
</feature>
<proteinExistence type="predicted"/>
<dbReference type="GO" id="GO:0010038">
    <property type="term" value="P:response to metal ion"/>
    <property type="evidence" value="ECO:0007669"/>
    <property type="project" value="InterPro"/>
</dbReference>
<name>A0A9K3KE24_9STRA</name>
<dbReference type="OrthoDB" id="448954at2759"/>
<accession>A0A9K3KE24</accession>